<dbReference type="SMART" id="SM00062">
    <property type="entry name" value="PBPb"/>
    <property type="match status" value="1"/>
</dbReference>
<proteinExistence type="inferred from homology"/>
<evidence type="ECO:0000256" key="1">
    <source>
        <dbReference type="ARBA" id="ARBA00010333"/>
    </source>
</evidence>
<dbReference type="GO" id="GO:0030288">
    <property type="term" value="C:outer membrane-bounded periplasmic space"/>
    <property type="evidence" value="ECO:0007669"/>
    <property type="project" value="TreeGrafter"/>
</dbReference>
<keyword evidence="5" id="KW-0812">Transmembrane</keyword>
<evidence type="ECO:0000256" key="2">
    <source>
        <dbReference type="ARBA" id="ARBA00022448"/>
    </source>
</evidence>
<dbReference type="AlphaFoldDB" id="A0A841BEV4"/>
<feature type="domain" description="Solute-binding protein family 3/N-terminal" evidence="6">
    <location>
        <begin position="68"/>
        <end position="292"/>
    </location>
</feature>
<comment type="similarity">
    <text evidence="1 4">Belongs to the bacterial solute-binding protein 3 family.</text>
</comment>
<feature type="transmembrane region" description="Helical" evidence="5">
    <location>
        <begin position="24"/>
        <end position="41"/>
    </location>
</feature>
<dbReference type="SUPFAM" id="SSF53850">
    <property type="entry name" value="Periplasmic binding protein-like II"/>
    <property type="match status" value="1"/>
</dbReference>
<dbReference type="InterPro" id="IPR051455">
    <property type="entry name" value="Bact_solute-bind_prot3"/>
</dbReference>
<name>A0A841BEV4_9ACTN</name>
<keyword evidence="8" id="KW-1185">Reference proteome</keyword>
<evidence type="ECO:0000256" key="5">
    <source>
        <dbReference type="SAM" id="Phobius"/>
    </source>
</evidence>
<organism evidence="7 8">
    <name type="scientific">Allocatelliglobosispora scoriae</name>
    <dbReference type="NCBI Taxonomy" id="643052"/>
    <lineage>
        <taxon>Bacteria</taxon>
        <taxon>Bacillati</taxon>
        <taxon>Actinomycetota</taxon>
        <taxon>Actinomycetes</taxon>
        <taxon>Micromonosporales</taxon>
        <taxon>Micromonosporaceae</taxon>
        <taxon>Allocatelliglobosispora</taxon>
    </lineage>
</organism>
<reference evidence="7 8" key="1">
    <citation type="submission" date="2020-08" db="EMBL/GenBank/DDBJ databases">
        <title>Sequencing the genomes of 1000 actinobacteria strains.</title>
        <authorList>
            <person name="Klenk H.-P."/>
        </authorList>
    </citation>
    <scope>NUCLEOTIDE SEQUENCE [LARGE SCALE GENOMIC DNA]</scope>
    <source>
        <strain evidence="7 8">DSM 45362</strain>
    </source>
</reference>
<dbReference type="GO" id="GO:0005576">
    <property type="term" value="C:extracellular region"/>
    <property type="evidence" value="ECO:0007669"/>
    <property type="project" value="TreeGrafter"/>
</dbReference>
<dbReference type="InterPro" id="IPR018313">
    <property type="entry name" value="SBP_3_CS"/>
</dbReference>
<evidence type="ECO:0000256" key="4">
    <source>
        <dbReference type="RuleBase" id="RU003744"/>
    </source>
</evidence>
<keyword evidence="2" id="KW-0813">Transport</keyword>
<protein>
    <submittedName>
        <fullName evidence="7">Glutamate transport system substrate-binding protein</fullName>
    </submittedName>
</protein>
<keyword evidence="3" id="KW-0732">Signal</keyword>
<dbReference type="Proteomes" id="UP000587527">
    <property type="component" value="Unassembled WGS sequence"/>
</dbReference>
<gene>
    <name evidence="7" type="ORF">F4553_000203</name>
</gene>
<dbReference type="RefSeq" id="WP_184830906.1">
    <property type="nucleotide sequence ID" value="NZ_JACHMN010000001.1"/>
</dbReference>
<sequence length="326" mass="36120">MDEIGTDSVPSPATTRRRAGRWRSMLTVVSVITMLLLVGAAKCAQDTPPKETVESLREKSTTLKDRPTLRIGVRTTLPFLSYRDPKSGKYSGFEIEIARDLAKELGYAETEIDWVTVSTLQSRQQVLQSGSADMVVASFSITEEREKLFDFAGPYLLVPQAVLVSKVRTKALDTIADLRAPGVRVCTGTGSTSERALVSKEIRPEPVNDDTQCKDGMKSGKYDAYSTDLQILASFKAEDSERWEILPLEIADTSERIGVATPNGDEALRGLINYFLSQWQKNKLNSPWLRAYDRTIGPYLDGRYRAQPTITGAPDLADYDSKAAPR</sequence>
<evidence type="ECO:0000256" key="3">
    <source>
        <dbReference type="ARBA" id="ARBA00022729"/>
    </source>
</evidence>
<evidence type="ECO:0000259" key="6">
    <source>
        <dbReference type="SMART" id="SM00062"/>
    </source>
</evidence>
<dbReference type="PROSITE" id="PS01039">
    <property type="entry name" value="SBP_BACTERIAL_3"/>
    <property type="match status" value="1"/>
</dbReference>
<dbReference type="EMBL" id="JACHMN010000001">
    <property type="protein sequence ID" value="MBB5866824.1"/>
    <property type="molecule type" value="Genomic_DNA"/>
</dbReference>
<keyword evidence="5" id="KW-0472">Membrane</keyword>
<evidence type="ECO:0000313" key="7">
    <source>
        <dbReference type="EMBL" id="MBB5866824.1"/>
    </source>
</evidence>
<dbReference type="PANTHER" id="PTHR30085:SF6">
    <property type="entry name" value="ABC TRANSPORTER GLUTAMINE-BINDING PROTEIN GLNH"/>
    <property type="match status" value="1"/>
</dbReference>
<comment type="caution">
    <text evidence="7">The sequence shown here is derived from an EMBL/GenBank/DDBJ whole genome shotgun (WGS) entry which is preliminary data.</text>
</comment>
<evidence type="ECO:0000313" key="8">
    <source>
        <dbReference type="Proteomes" id="UP000587527"/>
    </source>
</evidence>
<dbReference type="InterPro" id="IPR001638">
    <property type="entry name" value="Solute-binding_3/MltF_N"/>
</dbReference>
<keyword evidence="5" id="KW-1133">Transmembrane helix</keyword>
<dbReference type="Gene3D" id="3.40.190.10">
    <property type="entry name" value="Periplasmic binding protein-like II"/>
    <property type="match status" value="2"/>
</dbReference>
<accession>A0A841BEV4</accession>
<dbReference type="GO" id="GO:0006865">
    <property type="term" value="P:amino acid transport"/>
    <property type="evidence" value="ECO:0007669"/>
    <property type="project" value="TreeGrafter"/>
</dbReference>
<dbReference type="Pfam" id="PF00497">
    <property type="entry name" value="SBP_bac_3"/>
    <property type="match status" value="1"/>
</dbReference>
<dbReference type="PANTHER" id="PTHR30085">
    <property type="entry name" value="AMINO ACID ABC TRANSPORTER PERMEASE"/>
    <property type="match status" value="1"/>
</dbReference>